<reference evidence="1" key="1">
    <citation type="submission" date="2014-11" db="EMBL/GenBank/DDBJ databases">
        <authorList>
            <person name="Amaro Gonzalez C."/>
        </authorList>
    </citation>
    <scope>NUCLEOTIDE SEQUENCE</scope>
</reference>
<sequence length="113" mass="13250">MTSTSTQTWRTASCHAKVISSKTRRTQTTTREVAFSAKRPRALGYINQGSALKREPRHFGSCRCDDRDLTDRQRSRCPFHYCTSWFRWRIGKRMLPKWMRCAFPVCESEDSPV</sequence>
<dbReference type="EMBL" id="GBXM01019965">
    <property type="protein sequence ID" value="JAH88612.1"/>
    <property type="molecule type" value="Transcribed_RNA"/>
</dbReference>
<dbReference type="AlphaFoldDB" id="A0A0E9WE28"/>
<reference evidence="1" key="2">
    <citation type="journal article" date="2015" name="Fish Shellfish Immunol.">
        <title>Early steps in the European eel (Anguilla anguilla)-Vibrio vulnificus interaction in the gills: Role of the RtxA13 toxin.</title>
        <authorList>
            <person name="Callol A."/>
            <person name="Pajuelo D."/>
            <person name="Ebbesson L."/>
            <person name="Teles M."/>
            <person name="MacKenzie S."/>
            <person name="Amaro C."/>
        </authorList>
    </citation>
    <scope>NUCLEOTIDE SEQUENCE</scope>
</reference>
<proteinExistence type="predicted"/>
<organism evidence="1">
    <name type="scientific">Anguilla anguilla</name>
    <name type="common">European freshwater eel</name>
    <name type="synonym">Muraena anguilla</name>
    <dbReference type="NCBI Taxonomy" id="7936"/>
    <lineage>
        <taxon>Eukaryota</taxon>
        <taxon>Metazoa</taxon>
        <taxon>Chordata</taxon>
        <taxon>Craniata</taxon>
        <taxon>Vertebrata</taxon>
        <taxon>Euteleostomi</taxon>
        <taxon>Actinopterygii</taxon>
        <taxon>Neopterygii</taxon>
        <taxon>Teleostei</taxon>
        <taxon>Anguilliformes</taxon>
        <taxon>Anguillidae</taxon>
        <taxon>Anguilla</taxon>
    </lineage>
</organism>
<accession>A0A0E9WE28</accession>
<protein>
    <submittedName>
        <fullName evidence="1">Uncharacterized protein</fullName>
    </submittedName>
</protein>
<evidence type="ECO:0000313" key="1">
    <source>
        <dbReference type="EMBL" id="JAH88612.1"/>
    </source>
</evidence>
<name>A0A0E9WE28_ANGAN</name>